<evidence type="ECO:0000313" key="2">
    <source>
        <dbReference type="Proteomes" id="UP001165667"/>
    </source>
</evidence>
<accession>A0AA41YXL2</accession>
<gene>
    <name evidence="1" type="ORF">M8523_20640</name>
</gene>
<dbReference type="SUPFAM" id="SSF48619">
    <property type="entry name" value="Phospholipase A2, PLA2"/>
    <property type="match status" value="1"/>
</dbReference>
<name>A0AA41YXL2_9HYPH</name>
<sequence>MEFTSRSRPRKLWIYSAKKVAVPACVDRLGFGKEPVPAPQHYSAKCSEAAFGELEMLKWIGIWCVAGLIGVSSGASAQEDPADADAAPRVNGVFHGNYCGIGDNGPGLPPTDALDAACMHHDACTPSGGLPTCGCNARFQREIHQVATSPREPEDLRLLARTMEASIPLILCRH</sequence>
<dbReference type="EMBL" id="JAMOIM010000015">
    <property type="protein sequence ID" value="MCW6510431.1"/>
    <property type="molecule type" value="Genomic_DNA"/>
</dbReference>
<proteinExistence type="predicted"/>
<evidence type="ECO:0008006" key="3">
    <source>
        <dbReference type="Google" id="ProtNLM"/>
    </source>
</evidence>
<evidence type="ECO:0000313" key="1">
    <source>
        <dbReference type="EMBL" id="MCW6510431.1"/>
    </source>
</evidence>
<dbReference type="GO" id="GO:0050482">
    <property type="term" value="P:arachidonate secretion"/>
    <property type="evidence" value="ECO:0007669"/>
    <property type="project" value="InterPro"/>
</dbReference>
<dbReference type="Gene3D" id="1.20.90.10">
    <property type="entry name" value="Phospholipase A2 domain"/>
    <property type="match status" value="1"/>
</dbReference>
<dbReference type="GO" id="GO:0004623">
    <property type="term" value="F:phospholipase A2 activity"/>
    <property type="evidence" value="ECO:0007669"/>
    <property type="project" value="InterPro"/>
</dbReference>
<keyword evidence="2" id="KW-1185">Reference proteome</keyword>
<dbReference type="AlphaFoldDB" id="A0AA41YXL2"/>
<dbReference type="Proteomes" id="UP001165667">
    <property type="component" value="Unassembled WGS sequence"/>
</dbReference>
<comment type="caution">
    <text evidence="1">The sequence shown here is derived from an EMBL/GenBank/DDBJ whole genome shotgun (WGS) entry which is preliminary data.</text>
</comment>
<organism evidence="1 2">
    <name type="scientific">Lichenifustis flavocetrariae</name>
    <dbReference type="NCBI Taxonomy" id="2949735"/>
    <lineage>
        <taxon>Bacteria</taxon>
        <taxon>Pseudomonadati</taxon>
        <taxon>Pseudomonadota</taxon>
        <taxon>Alphaproteobacteria</taxon>
        <taxon>Hyphomicrobiales</taxon>
        <taxon>Lichenihabitantaceae</taxon>
        <taxon>Lichenifustis</taxon>
    </lineage>
</organism>
<reference evidence="1" key="1">
    <citation type="submission" date="2022-05" db="EMBL/GenBank/DDBJ databases">
        <authorList>
            <person name="Pankratov T."/>
        </authorList>
    </citation>
    <scope>NUCLEOTIDE SEQUENCE</scope>
    <source>
        <strain evidence="1">BP6-180914</strain>
    </source>
</reference>
<dbReference type="RefSeq" id="WP_282586804.1">
    <property type="nucleotide sequence ID" value="NZ_JAMOIM010000015.1"/>
</dbReference>
<protein>
    <recommendedName>
        <fullName evidence="3">Phospholipase A2 domain-containing protein</fullName>
    </recommendedName>
</protein>
<dbReference type="InterPro" id="IPR036444">
    <property type="entry name" value="PLipase_A2_dom_sf"/>
</dbReference>
<dbReference type="GO" id="GO:0006644">
    <property type="term" value="P:phospholipid metabolic process"/>
    <property type="evidence" value="ECO:0007669"/>
    <property type="project" value="InterPro"/>
</dbReference>